<evidence type="ECO:0000256" key="2">
    <source>
        <dbReference type="ARBA" id="ARBA00022908"/>
    </source>
</evidence>
<dbReference type="GO" id="GO:0003677">
    <property type="term" value="F:DNA binding"/>
    <property type="evidence" value="ECO:0007669"/>
    <property type="project" value="UniProtKB-UniRule"/>
</dbReference>
<evidence type="ECO:0000256" key="1">
    <source>
        <dbReference type="ARBA" id="ARBA00008857"/>
    </source>
</evidence>
<keyword evidence="9" id="KW-1185">Reference proteome</keyword>
<dbReference type="InterPro" id="IPR010998">
    <property type="entry name" value="Integrase_recombinase_N"/>
</dbReference>
<dbReference type="InterPro" id="IPR011010">
    <property type="entry name" value="DNA_brk_join_enz"/>
</dbReference>
<dbReference type="AlphaFoldDB" id="A0A6F8PSU8"/>
<dbReference type="InterPro" id="IPR038488">
    <property type="entry name" value="Integrase_DNA-bd_sf"/>
</dbReference>
<dbReference type="InterPro" id="IPR044068">
    <property type="entry name" value="CB"/>
</dbReference>
<evidence type="ECO:0000313" key="9">
    <source>
        <dbReference type="Proteomes" id="UP000501726"/>
    </source>
</evidence>
<dbReference type="Pfam" id="PF14659">
    <property type="entry name" value="Phage_int_SAM_3"/>
    <property type="match status" value="1"/>
</dbReference>
<gene>
    <name evidence="8" type="ORF">THMIRHAS_04800</name>
</gene>
<dbReference type="Pfam" id="PF13356">
    <property type="entry name" value="Arm-DNA-bind_3"/>
    <property type="match status" value="1"/>
</dbReference>
<evidence type="ECO:0000259" key="7">
    <source>
        <dbReference type="PROSITE" id="PS51900"/>
    </source>
</evidence>
<dbReference type="PANTHER" id="PTHR30629:SF2">
    <property type="entry name" value="PROPHAGE INTEGRASE INTS-RELATED"/>
    <property type="match status" value="1"/>
</dbReference>
<dbReference type="CDD" id="cd00796">
    <property type="entry name" value="INT_Rci_Hp1_C"/>
    <property type="match status" value="1"/>
</dbReference>
<dbReference type="Gene3D" id="1.10.150.130">
    <property type="match status" value="1"/>
</dbReference>
<reference evidence="9" key="1">
    <citation type="submission" date="2019-11" db="EMBL/GenBank/DDBJ databases">
        <title>Isolation and characterization of two novel species in the genus Thiomicrorhabdus.</title>
        <authorList>
            <person name="Mochizuki J."/>
            <person name="Kojima H."/>
            <person name="Fukui M."/>
        </authorList>
    </citation>
    <scope>NUCLEOTIDE SEQUENCE [LARGE SCALE GENOMIC DNA]</scope>
    <source>
        <strain evidence="9">aks77</strain>
    </source>
</reference>
<evidence type="ECO:0000256" key="4">
    <source>
        <dbReference type="ARBA" id="ARBA00023172"/>
    </source>
</evidence>
<feature type="domain" description="Core-binding (CB)" evidence="7">
    <location>
        <begin position="100"/>
        <end position="180"/>
    </location>
</feature>
<name>A0A6F8PSU8_9GAMM</name>
<accession>A0A6F8PSU8</accession>
<dbReference type="PANTHER" id="PTHR30629">
    <property type="entry name" value="PROPHAGE INTEGRASE"/>
    <property type="match status" value="1"/>
</dbReference>
<keyword evidence="3 5" id="KW-0238">DNA-binding</keyword>
<keyword evidence="2" id="KW-0229">DNA integration</keyword>
<dbReference type="GO" id="GO:0006310">
    <property type="term" value="P:DNA recombination"/>
    <property type="evidence" value="ECO:0007669"/>
    <property type="project" value="UniProtKB-KW"/>
</dbReference>
<organism evidence="8 9">
    <name type="scientific">Thiosulfatimonas sediminis</name>
    <dbReference type="NCBI Taxonomy" id="2675054"/>
    <lineage>
        <taxon>Bacteria</taxon>
        <taxon>Pseudomonadati</taxon>
        <taxon>Pseudomonadota</taxon>
        <taxon>Gammaproteobacteria</taxon>
        <taxon>Thiotrichales</taxon>
        <taxon>Piscirickettsiaceae</taxon>
        <taxon>Thiosulfatimonas</taxon>
    </lineage>
</organism>
<dbReference type="KEGG" id="tse:THMIRHAS_04800"/>
<dbReference type="PROSITE" id="PS51898">
    <property type="entry name" value="TYR_RECOMBINASE"/>
    <property type="match status" value="1"/>
</dbReference>
<dbReference type="Proteomes" id="UP000501726">
    <property type="component" value="Chromosome"/>
</dbReference>
<comment type="similarity">
    <text evidence="1">Belongs to the 'phage' integrase family.</text>
</comment>
<dbReference type="EMBL" id="AP021889">
    <property type="protein sequence ID" value="BBP45107.1"/>
    <property type="molecule type" value="Genomic_DNA"/>
</dbReference>
<dbReference type="RefSeq" id="WP_173270383.1">
    <property type="nucleotide sequence ID" value="NZ_AP021889.1"/>
</dbReference>
<dbReference type="InterPro" id="IPR004107">
    <property type="entry name" value="Integrase_SAM-like_N"/>
</dbReference>
<evidence type="ECO:0000313" key="8">
    <source>
        <dbReference type="EMBL" id="BBP45107.1"/>
    </source>
</evidence>
<proteinExistence type="inferred from homology"/>
<dbReference type="InterPro" id="IPR050808">
    <property type="entry name" value="Phage_Integrase"/>
</dbReference>
<dbReference type="Gene3D" id="1.10.443.10">
    <property type="entry name" value="Intergrase catalytic core"/>
    <property type="match status" value="1"/>
</dbReference>
<dbReference type="PROSITE" id="PS51900">
    <property type="entry name" value="CB"/>
    <property type="match status" value="1"/>
</dbReference>
<protein>
    <submittedName>
        <fullName evidence="8">Integrase</fullName>
    </submittedName>
</protein>
<dbReference type="Gene3D" id="3.30.160.390">
    <property type="entry name" value="Integrase, DNA-binding domain"/>
    <property type="match status" value="1"/>
</dbReference>
<dbReference type="Pfam" id="PF00589">
    <property type="entry name" value="Phage_integrase"/>
    <property type="match status" value="1"/>
</dbReference>
<keyword evidence="4" id="KW-0233">DNA recombination</keyword>
<dbReference type="InterPro" id="IPR025166">
    <property type="entry name" value="Integrase_DNA_bind_dom"/>
</dbReference>
<evidence type="ECO:0000256" key="5">
    <source>
        <dbReference type="PROSITE-ProRule" id="PRU01248"/>
    </source>
</evidence>
<dbReference type="SUPFAM" id="SSF56349">
    <property type="entry name" value="DNA breaking-rejoining enzymes"/>
    <property type="match status" value="1"/>
</dbReference>
<dbReference type="GO" id="GO:0015074">
    <property type="term" value="P:DNA integration"/>
    <property type="evidence" value="ECO:0007669"/>
    <property type="project" value="UniProtKB-KW"/>
</dbReference>
<evidence type="ECO:0000259" key="6">
    <source>
        <dbReference type="PROSITE" id="PS51898"/>
    </source>
</evidence>
<feature type="domain" description="Tyr recombinase" evidence="6">
    <location>
        <begin position="202"/>
        <end position="374"/>
    </location>
</feature>
<sequence length="403" mass="46577">MPKVLLTQKFISSATCPPDKTKIDYFDERVIGLLFKVQPSGRASWSLRYLNQHGQRKETRFADGRTVCVSDARDMAKEYLSELEKGNDPFQTKKDKKRIPTFAAFIAQLYLPHIKSRKRSWKTDVSLLKNHLLPALGKKRLDEITKRDLISIFTQHRETHAPGSTNRIIILVRYIFNLAIKWEIPIEKNPTTGIDLYPVNNAKERYLTKEEATRLFEALETSRSIMLKYIVSALLLTGARKNEVLKAKWEDFDFDQRIWTIEFNKSGKTRHVPMTDGLMDLLAQVPRYEGCDWVFPNPDTKKPYQHIFYAWDVVRKRAGMPELRIHDLRHSFASFLVNGGRSLYEVQKILGHTQVKTTQRYAHLSQDSLRSAADTATNMVPLVNRMPNNVNDVTLIEGDVKAK</sequence>
<dbReference type="InterPro" id="IPR013762">
    <property type="entry name" value="Integrase-like_cat_sf"/>
</dbReference>
<evidence type="ECO:0000256" key="3">
    <source>
        <dbReference type="ARBA" id="ARBA00023125"/>
    </source>
</evidence>
<dbReference type="InterPro" id="IPR002104">
    <property type="entry name" value="Integrase_catalytic"/>
</dbReference>